<keyword evidence="3" id="KW-1185">Reference proteome</keyword>
<evidence type="ECO:0008006" key="4">
    <source>
        <dbReference type="Google" id="ProtNLM"/>
    </source>
</evidence>
<comment type="caution">
    <text evidence="2">The sequence shown here is derived from an EMBL/GenBank/DDBJ whole genome shotgun (WGS) entry which is preliminary data.</text>
</comment>
<dbReference type="EMBL" id="JBHSFH010000014">
    <property type="protein sequence ID" value="MFC4497078.1"/>
    <property type="molecule type" value="Genomic_DNA"/>
</dbReference>
<organism evidence="2 3">
    <name type="scientific">Streptomyces ovatisporus</name>
    <dbReference type="NCBI Taxonomy" id="1128682"/>
    <lineage>
        <taxon>Bacteria</taxon>
        <taxon>Bacillati</taxon>
        <taxon>Actinomycetota</taxon>
        <taxon>Actinomycetes</taxon>
        <taxon>Kitasatosporales</taxon>
        <taxon>Streptomycetaceae</taxon>
        <taxon>Streptomyces</taxon>
    </lineage>
</organism>
<feature type="region of interest" description="Disordered" evidence="1">
    <location>
        <begin position="1"/>
        <end position="29"/>
    </location>
</feature>
<gene>
    <name evidence="2" type="ORF">ACFPA8_23385</name>
</gene>
<dbReference type="RefSeq" id="WP_386451540.1">
    <property type="nucleotide sequence ID" value="NZ_JBHSFH010000014.1"/>
</dbReference>
<proteinExistence type="predicted"/>
<accession>A0ABV9AAX0</accession>
<name>A0ABV9AAX0_9ACTN</name>
<evidence type="ECO:0000313" key="2">
    <source>
        <dbReference type="EMBL" id="MFC4497078.1"/>
    </source>
</evidence>
<evidence type="ECO:0000313" key="3">
    <source>
        <dbReference type="Proteomes" id="UP001595997"/>
    </source>
</evidence>
<evidence type="ECO:0000256" key="1">
    <source>
        <dbReference type="SAM" id="MobiDB-lite"/>
    </source>
</evidence>
<reference evidence="3" key="1">
    <citation type="journal article" date="2019" name="Int. J. Syst. Evol. Microbiol.">
        <title>The Global Catalogue of Microorganisms (GCM) 10K type strain sequencing project: providing services to taxonomists for standard genome sequencing and annotation.</title>
        <authorList>
            <consortium name="The Broad Institute Genomics Platform"/>
            <consortium name="The Broad Institute Genome Sequencing Center for Infectious Disease"/>
            <person name="Wu L."/>
            <person name="Ma J."/>
        </authorList>
    </citation>
    <scope>NUCLEOTIDE SEQUENCE [LARGE SCALE GENOMIC DNA]</scope>
    <source>
        <strain evidence="3">CGMCC 4.7357</strain>
    </source>
</reference>
<sequence length="59" mass="5919">MGYTRAHAGSPPSIRVIRGSGVPSPAGEAASPESLLAFAADGWALFVFAVEGGRLSACT</sequence>
<protein>
    <recommendedName>
        <fullName evidence="4">DUF397 domain-containing protein</fullName>
    </recommendedName>
</protein>
<dbReference type="Proteomes" id="UP001595997">
    <property type="component" value="Unassembled WGS sequence"/>
</dbReference>